<evidence type="ECO:0000256" key="13">
    <source>
        <dbReference type="ARBA" id="ARBA00023268"/>
    </source>
</evidence>
<dbReference type="Gene3D" id="1.10.3810.10">
    <property type="entry name" value="Biosynthetic peptidoglycan transglycosylase-like"/>
    <property type="match status" value="1"/>
</dbReference>
<proteinExistence type="inferred from homology"/>
<comment type="similarity">
    <text evidence="3">In the N-terminal section; belongs to the glycosyltransferase 51 family.</text>
</comment>
<keyword evidence="9" id="KW-0378">Hydrolase</keyword>
<reference evidence="20 21" key="1">
    <citation type="journal article" date="2016" name="Nat. Commun.">
        <title>Thousands of microbial genomes shed light on interconnected biogeochemical processes in an aquifer system.</title>
        <authorList>
            <person name="Anantharaman K."/>
            <person name="Brown C.T."/>
            <person name="Hug L.A."/>
            <person name="Sharon I."/>
            <person name="Castelle C.J."/>
            <person name="Probst A.J."/>
            <person name="Thomas B.C."/>
            <person name="Singh A."/>
            <person name="Wilkins M.J."/>
            <person name="Karaoz U."/>
            <person name="Brodie E.L."/>
            <person name="Williams K.H."/>
            <person name="Hubbard S.S."/>
            <person name="Banfield J.F."/>
        </authorList>
    </citation>
    <scope>NUCLEOTIDE SEQUENCE [LARGE SCALE GENOMIC DNA]</scope>
</reference>
<organism evidence="20 21">
    <name type="scientific">Candidatus Giovannonibacteria bacterium RIFCSPLOWO2_01_FULL_46_32</name>
    <dbReference type="NCBI Taxonomy" id="1798353"/>
    <lineage>
        <taxon>Bacteria</taxon>
        <taxon>Candidatus Giovannoniibacteriota</taxon>
    </lineage>
</organism>
<dbReference type="GO" id="GO:0005886">
    <property type="term" value="C:plasma membrane"/>
    <property type="evidence" value="ECO:0007669"/>
    <property type="project" value="UniProtKB-SubCell"/>
</dbReference>
<name>A0A1F5XFB8_9BACT</name>
<evidence type="ECO:0000256" key="1">
    <source>
        <dbReference type="ARBA" id="ARBA00004236"/>
    </source>
</evidence>
<dbReference type="FunFam" id="1.10.3810.10:FF:000001">
    <property type="entry name" value="Penicillin-binding protein 1A"/>
    <property type="match status" value="1"/>
</dbReference>
<dbReference type="GO" id="GO:0071555">
    <property type="term" value="P:cell wall organization"/>
    <property type="evidence" value="ECO:0007669"/>
    <property type="project" value="UniProtKB-KW"/>
</dbReference>
<evidence type="ECO:0000256" key="7">
    <source>
        <dbReference type="ARBA" id="ARBA00022676"/>
    </source>
</evidence>
<dbReference type="PANTHER" id="PTHR32282:SF11">
    <property type="entry name" value="PENICILLIN-BINDING PROTEIN 1B"/>
    <property type="match status" value="1"/>
</dbReference>
<evidence type="ECO:0000256" key="16">
    <source>
        <dbReference type="ARBA" id="ARBA00049902"/>
    </source>
</evidence>
<accession>A0A1F5XFB8</accession>
<keyword evidence="14" id="KW-0961">Cell wall biogenesis/degradation</keyword>
<comment type="similarity">
    <text evidence="2">In the C-terminal section; belongs to the transpeptidase family.</text>
</comment>
<dbReference type="InterPro" id="IPR023346">
    <property type="entry name" value="Lysozyme-like_dom_sf"/>
</dbReference>
<dbReference type="GO" id="GO:0009252">
    <property type="term" value="P:peptidoglycan biosynthetic process"/>
    <property type="evidence" value="ECO:0007669"/>
    <property type="project" value="UniProtKB-KW"/>
</dbReference>
<protein>
    <submittedName>
        <fullName evidence="20">Uncharacterized protein</fullName>
    </submittedName>
</protein>
<keyword evidence="4" id="KW-1003">Cell membrane</keyword>
<dbReference type="GO" id="GO:0008658">
    <property type="term" value="F:penicillin binding"/>
    <property type="evidence" value="ECO:0007669"/>
    <property type="project" value="InterPro"/>
</dbReference>
<dbReference type="InterPro" id="IPR012338">
    <property type="entry name" value="Beta-lactam/transpept-like"/>
</dbReference>
<dbReference type="GO" id="GO:0006508">
    <property type="term" value="P:proteolysis"/>
    <property type="evidence" value="ECO:0007669"/>
    <property type="project" value="UniProtKB-KW"/>
</dbReference>
<dbReference type="SUPFAM" id="SSF53955">
    <property type="entry name" value="Lysozyme-like"/>
    <property type="match status" value="1"/>
</dbReference>
<gene>
    <name evidence="20" type="ORF">A3B19_00440</name>
</gene>
<evidence type="ECO:0000259" key="18">
    <source>
        <dbReference type="Pfam" id="PF00905"/>
    </source>
</evidence>
<dbReference type="GO" id="GO:0008360">
    <property type="term" value="P:regulation of cell shape"/>
    <property type="evidence" value="ECO:0007669"/>
    <property type="project" value="UniProtKB-KW"/>
</dbReference>
<feature type="domain" description="Penicillin-binding protein transpeptidase" evidence="18">
    <location>
        <begin position="334"/>
        <end position="580"/>
    </location>
</feature>
<evidence type="ECO:0000256" key="10">
    <source>
        <dbReference type="ARBA" id="ARBA00022960"/>
    </source>
</evidence>
<keyword evidence="8" id="KW-0808">Transferase</keyword>
<evidence type="ECO:0000256" key="12">
    <source>
        <dbReference type="ARBA" id="ARBA00023136"/>
    </source>
</evidence>
<evidence type="ECO:0000256" key="8">
    <source>
        <dbReference type="ARBA" id="ARBA00022679"/>
    </source>
</evidence>
<dbReference type="Pfam" id="PF00912">
    <property type="entry name" value="Transgly"/>
    <property type="match status" value="1"/>
</dbReference>
<keyword evidence="17" id="KW-1133">Transmembrane helix</keyword>
<keyword evidence="13" id="KW-0511">Multifunctional enzyme</keyword>
<evidence type="ECO:0000256" key="9">
    <source>
        <dbReference type="ARBA" id="ARBA00022801"/>
    </source>
</evidence>
<dbReference type="Pfam" id="PF00905">
    <property type="entry name" value="Transpeptidase"/>
    <property type="match status" value="1"/>
</dbReference>
<comment type="catalytic activity">
    <reaction evidence="16">
        <text>[GlcNAc-(1-&gt;4)-Mur2Ac(oyl-L-Ala-gamma-D-Glu-L-Lys-D-Ala-D-Ala)](n)-di-trans,octa-cis-undecaprenyl diphosphate + beta-D-GlcNAc-(1-&gt;4)-Mur2Ac(oyl-L-Ala-gamma-D-Glu-L-Lys-D-Ala-D-Ala)-di-trans,octa-cis-undecaprenyl diphosphate = [GlcNAc-(1-&gt;4)-Mur2Ac(oyl-L-Ala-gamma-D-Glu-L-Lys-D-Ala-D-Ala)](n+1)-di-trans,octa-cis-undecaprenyl diphosphate + di-trans,octa-cis-undecaprenyl diphosphate + H(+)</text>
        <dbReference type="Rhea" id="RHEA:23708"/>
        <dbReference type="Rhea" id="RHEA-COMP:9602"/>
        <dbReference type="Rhea" id="RHEA-COMP:9603"/>
        <dbReference type="ChEBI" id="CHEBI:15378"/>
        <dbReference type="ChEBI" id="CHEBI:58405"/>
        <dbReference type="ChEBI" id="CHEBI:60033"/>
        <dbReference type="ChEBI" id="CHEBI:78435"/>
        <dbReference type="EC" id="2.4.99.28"/>
    </reaction>
</comment>
<keyword evidence="17" id="KW-0812">Transmembrane</keyword>
<dbReference type="PANTHER" id="PTHR32282">
    <property type="entry name" value="BINDING PROTEIN TRANSPEPTIDASE, PUTATIVE-RELATED"/>
    <property type="match status" value="1"/>
</dbReference>
<feature type="transmembrane region" description="Helical" evidence="17">
    <location>
        <begin position="15"/>
        <end position="38"/>
    </location>
</feature>
<keyword evidence="7" id="KW-0328">Glycosyltransferase</keyword>
<dbReference type="SUPFAM" id="SSF56601">
    <property type="entry name" value="beta-lactamase/transpeptidase-like"/>
    <property type="match status" value="1"/>
</dbReference>
<dbReference type="GO" id="GO:0008955">
    <property type="term" value="F:peptidoglycan glycosyltransferase activity"/>
    <property type="evidence" value="ECO:0007669"/>
    <property type="project" value="UniProtKB-EC"/>
</dbReference>
<dbReference type="GO" id="GO:0009002">
    <property type="term" value="F:serine-type D-Ala-D-Ala carboxypeptidase activity"/>
    <property type="evidence" value="ECO:0007669"/>
    <property type="project" value="UniProtKB-EC"/>
</dbReference>
<evidence type="ECO:0000256" key="4">
    <source>
        <dbReference type="ARBA" id="ARBA00022475"/>
    </source>
</evidence>
<dbReference type="InterPro" id="IPR050396">
    <property type="entry name" value="Glycosyltr_51/Transpeptidase"/>
</dbReference>
<dbReference type="GO" id="GO:0030288">
    <property type="term" value="C:outer membrane-bounded periplasmic space"/>
    <property type="evidence" value="ECO:0007669"/>
    <property type="project" value="TreeGrafter"/>
</dbReference>
<evidence type="ECO:0000256" key="5">
    <source>
        <dbReference type="ARBA" id="ARBA00022645"/>
    </source>
</evidence>
<evidence type="ECO:0000313" key="20">
    <source>
        <dbReference type="EMBL" id="OGF86550.1"/>
    </source>
</evidence>
<evidence type="ECO:0000256" key="14">
    <source>
        <dbReference type="ARBA" id="ARBA00023316"/>
    </source>
</evidence>
<keyword evidence="5" id="KW-0121">Carboxypeptidase</keyword>
<evidence type="ECO:0000256" key="6">
    <source>
        <dbReference type="ARBA" id="ARBA00022670"/>
    </source>
</evidence>
<feature type="domain" description="Glycosyl transferase family 51" evidence="19">
    <location>
        <begin position="70"/>
        <end position="243"/>
    </location>
</feature>
<sequence>MLRKKHRTKRRRRKLLLFFIITSSLALVSAIFVLIIFISTEVPSIENFEKREVAQSTKIYDQTGEVLLWEIHGEERRTTVPFEKITLNIKNATVAIEDSSFYSHGGFSFTSLIRVLFLNFFRGKEIGSGGSTITQQLVKNTLLTNERTISRKIKEVVAAIKLETVYTKDQILNLYLNEIPYGSNAYGVEAASEAYFGKHADELTLAEAAYIAALPKAPTFYSPYGNHKAELTGRKNLVLSRMQELGFITNSEYEQAKNEKVSFAPQKRGGIIAPHFVMYVRELLTEKYGEDIVERGGLKVITSLDVKLQQKAEEIIARKAPELEKNFNAKNLGLVAIDPKTGRILTMVGSRDYFESANDGNFNVTLAPRQPGSAFKPIVYTTAFKRGFTPETVVFDLETNFAVSGKPYIPNNFDNKFRGPISFREALAQSLNVPSVKVLYLAGIKNSIQTAEEFGISTLTDPNRYGLTLVLGGGEVKLLELTSAYGVFANRGIRTDHHAIIEVRDKNNTILEEENITSRRVIDEIIADNINSVLSDNKARTPMFGARSPLFFEDGSVAVKTGTTNNYRDAWAIGYNQKLTAGVWTGNNDNTPMTKNIAGYIIAGTWREFMDSAIPLFQSDPFPQPAKLNVKKPVLRGIWKGSRSYIIDKTSGKLATEFTPPSQQEERVPREIHSILYWLDKDNPDGQIPEHPELDPQFQGWEGPVRAWAQKMNLLDEITLVDTIGKDSTHSPENWPKINLDATLGDLSFTQQEDLVFYPKITGTYPIAEVDIFIDDEFVKSERGNISRITITQQSVALSEGTHTLALKAYDSIGNRQQQIFQFTIAGP</sequence>
<comment type="subcellular location">
    <subcellularLocation>
        <location evidence="1">Cell membrane</location>
    </subcellularLocation>
</comment>
<dbReference type="InterPro" id="IPR036950">
    <property type="entry name" value="PBP_transglycosylase"/>
</dbReference>
<evidence type="ECO:0000256" key="3">
    <source>
        <dbReference type="ARBA" id="ARBA00007739"/>
    </source>
</evidence>
<dbReference type="AlphaFoldDB" id="A0A1F5XFB8"/>
<evidence type="ECO:0000259" key="19">
    <source>
        <dbReference type="Pfam" id="PF00912"/>
    </source>
</evidence>
<keyword evidence="11" id="KW-0573">Peptidoglycan synthesis</keyword>
<dbReference type="EMBL" id="MFIF01000017">
    <property type="protein sequence ID" value="OGF86550.1"/>
    <property type="molecule type" value="Genomic_DNA"/>
</dbReference>
<evidence type="ECO:0000256" key="2">
    <source>
        <dbReference type="ARBA" id="ARBA00007090"/>
    </source>
</evidence>
<dbReference type="Gene3D" id="3.40.710.10">
    <property type="entry name" value="DD-peptidase/beta-lactamase superfamily"/>
    <property type="match status" value="1"/>
</dbReference>
<dbReference type="NCBIfam" id="TIGR02074">
    <property type="entry name" value="PBP_1a_fam"/>
    <property type="match status" value="1"/>
</dbReference>
<comment type="caution">
    <text evidence="20">The sequence shown here is derived from an EMBL/GenBank/DDBJ whole genome shotgun (WGS) entry which is preliminary data.</text>
</comment>
<dbReference type="InterPro" id="IPR001460">
    <property type="entry name" value="PCN-bd_Tpept"/>
</dbReference>
<evidence type="ECO:0000313" key="21">
    <source>
        <dbReference type="Proteomes" id="UP000177346"/>
    </source>
</evidence>
<evidence type="ECO:0000256" key="17">
    <source>
        <dbReference type="SAM" id="Phobius"/>
    </source>
</evidence>
<keyword evidence="6" id="KW-0645">Protease</keyword>
<evidence type="ECO:0000256" key="11">
    <source>
        <dbReference type="ARBA" id="ARBA00022984"/>
    </source>
</evidence>
<evidence type="ECO:0000256" key="15">
    <source>
        <dbReference type="ARBA" id="ARBA00034000"/>
    </source>
</evidence>
<dbReference type="Proteomes" id="UP000177346">
    <property type="component" value="Unassembled WGS sequence"/>
</dbReference>
<keyword evidence="12 17" id="KW-0472">Membrane</keyword>
<comment type="catalytic activity">
    <reaction evidence="15">
        <text>Preferential cleavage: (Ac)2-L-Lys-D-Ala-|-D-Ala. Also transpeptidation of peptidyl-alanyl moieties that are N-acyl substituents of D-alanine.</text>
        <dbReference type="EC" id="3.4.16.4"/>
    </reaction>
</comment>
<keyword evidence="10" id="KW-0133">Cell shape</keyword>
<dbReference type="InterPro" id="IPR001264">
    <property type="entry name" value="Glyco_trans_51"/>
</dbReference>